<gene>
    <name evidence="2" type="ORF">GCM10022233_88160</name>
</gene>
<sequence>MLLAPVLMTTAACSEGGTPPPGPVNPGPRTAAGDDSRTAPGGVSFRTPPRVVGSWCGGTDTAAHWTYVFADDGRYARSNGRQGDSGIARFDSGQLTLLVNGRPLISYPWSLYSDPTLGDLLYIDGFSYVRGKCS</sequence>
<feature type="region of interest" description="Disordered" evidence="1">
    <location>
        <begin position="12"/>
        <end position="46"/>
    </location>
</feature>
<evidence type="ECO:0000313" key="2">
    <source>
        <dbReference type="EMBL" id="GAA3509841.1"/>
    </source>
</evidence>
<organism evidence="2 3">
    <name type="scientific">Streptomyces shaanxiensis</name>
    <dbReference type="NCBI Taxonomy" id="653357"/>
    <lineage>
        <taxon>Bacteria</taxon>
        <taxon>Bacillati</taxon>
        <taxon>Actinomycetota</taxon>
        <taxon>Actinomycetes</taxon>
        <taxon>Kitasatosporales</taxon>
        <taxon>Streptomycetaceae</taxon>
        <taxon>Streptomyces</taxon>
    </lineage>
</organism>
<protein>
    <submittedName>
        <fullName evidence="2">Uncharacterized protein</fullName>
    </submittedName>
</protein>
<evidence type="ECO:0000256" key="1">
    <source>
        <dbReference type="SAM" id="MobiDB-lite"/>
    </source>
</evidence>
<dbReference type="EMBL" id="BAAAZY010000046">
    <property type="protein sequence ID" value="GAA3509841.1"/>
    <property type="molecule type" value="Genomic_DNA"/>
</dbReference>
<comment type="caution">
    <text evidence="2">The sequence shown here is derived from an EMBL/GenBank/DDBJ whole genome shotgun (WGS) entry which is preliminary data.</text>
</comment>
<reference evidence="3" key="1">
    <citation type="journal article" date="2019" name="Int. J. Syst. Evol. Microbiol.">
        <title>The Global Catalogue of Microorganisms (GCM) 10K type strain sequencing project: providing services to taxonomists for standard genome sequencing and annotation.</title>
        <authorList>
            <consortium name="The Broad Institute Genomics Platform"/>
            <consortium name="The Broad Institute Genome Sequencing Center for Infectious Disease"/>
            <person name="Wu L."/>
            <person name="Ma J."/>
        </authorList>
    </citation>
    <scope>NUCLEOTIDE SEQUENCE [LARGE SCALE GENOMIC DNA]</scope>
    <source>
        <strain evidence="3">JCM 16925</strain>
    </source>
</reference>
<dbReference type="Proteomes" id="UP001499984">
    <property type="component" value="Unassembled WGS sequence"/>
</dbReference>
<keyword evidence="3" id="KW-1185">Reference proteome</keyword>
<accession>A0ABP6UK30</accession>
<proteinExistence type="predicted"/>
<name>A0ABP6UK30_9ACTN</name>
<evidence type="ECO:0000313" key="3">
    <source>
        <dbReference type="Proteomes" id="UP001499984"/>
    </source>
</evidence>